<name>A0A1G2NXV5_9BACT</name>
<proteinExistence type="predicted"/>
<dbReference type="AlphaFoldDB" id="A0A1G2NXV5"/>
<dbReference type="EMBL" id="MHSH01000043">
    <property type="protein sequence ID" value="OHA40935.1"/>
    <property type="molecule type" value="Genomic_DNA"/>
</dbReference>
<reference evidence="1 2" key="1">
    <citation type="journal article" date="2016" name="Nat. Commun.">
        <title>Thousands of microbial genomes shed light on interconnected biogeochemical processes in an aquifer system.</title>
        <authorList>
            <person name="Anantharaman K."/>
            <person name="Brown C.T."/>
            <person name="Hug L.A."/>
            <person name="Sharon I."/>
            <person name="Castelle C.J."/>
            <person name="Probst A.J."/>
            <person name="Thomas B.C."/>
            <person name="Singh A."/>
            <person name="Wilkins M.J."/>
            <person name="Karaoz U."/>
            <person name="Brodie E.L."/>
            <person name="Williams K.H."/>
            <person name="Hubbard S.S."/>
            <person name="Banfield J.F."/>
        </authorList>
    </citation>
    <scope>NUCLEOTIDE SEQUENCE [LARGE SCALE GENOMIC DNA]</scope>
</reference>
<gene>
    <name evidence="1" type="ORF">A3H68_01070</name>
</gene>
<comment type="caution">
    <text evidence="1">The sequence shown here is derived from an EMBL/GenBank/DDBJ whole genome shotgun (WGS) entry which is preliminary data.</text>
</comment>
<evidence type="ECO:0000313" key="1">
    <source>
        <dbReference type="EMBL" id="OHA40935.1"/>
    </source>
</evidence>
<dbReference type="Proteomes" id="UP000176429">
    <property type="component" value="Unassembled WGS sequence"/>
</dbReference>
<protein>
    <submittedName>
        <fullName evidence="1">Uncharacterized protein</fullName>
    </submittedName>
</protein>
<evidence type="ECO:0000313" key="2">
    <source>
        <dbReference type="Proteomes" id="UP000176429"/>
    </source>
</evidence>
<accession>A0A1G2NXV5</accession>
<sequence length="343" mass="37233">MNSRSLTKISLLVSLVAIFVVAFTAKTVFAQFSTASQDIELIVAPTYPLPNQNISITVSHFSINLDAAEITWFSGNKEISSGIGQKKISLTAPGLGKNVTVSVYIRSLNGESANAAVTVSPSEVDMIWEGNSYAHPFYRGKTLYPTFGSVNIIALPRIPNGRGGFFNEKELVYKWEVNGKVIGEKSGFAKNSITVNDMIFRTPISVKVIITSLNGSAFGQGTVAVPASIPRIFVYENNPLLGILFNKSIGVGITMDDTELNLEAFPFFITSVSRNSEEITYQWSLNGQNLESQSSGSLTLRKDSANDRGTANVGLRVNNAGRAYETPSFFTSVMFGKSEESNF</sequence>
<organism evidence="1 2">
    <name type="scientific">Candidatus Taylorbacteria bacterium RIFCSPLOWO2_02_FULL_46_40</name>
    <dbReference type="NCBI Taxonomy" id="1802329"/>
    <lineage>
        <taxon>Bacteria</taxon>
        <taxon>Candidatus Tayloriibacteriota</taxon>
    </lineage>
</organism>